<name>A0A2P2PKK7_RHIMU</name>
<dbReference type="EMBL" id="GGEC01074792">
    <property type="protein sequence ID" value="MBX55276.1"/>
    <property type="molecule type" value="Transcribed_RNA"/>
</dbReference>
<evidence type="ECO:0000313" key="1">
    <source>
        <dbReference type="EMBL" id="MBX55276.1"/>
    </source>
</evidence>
<proteinExistence type="predicted"/>
<sequence>MAVSFRLSRNKISKKEKKKMRVAEMRMFHGFVVILGMTKKEMMIF</sequence>
<dbReference type="AlphaFoldDB" id="A0A2P2PKK7"/>
<organism evidence="1">
    <name type="scientific">Rhizophora mucronata</name>
    <name type="common">Asiatic mangrove</name>
    <dbReference type="NCBI Taxonomy" id="61149"/>
    <lineage>
        <taxon>Eukaryota</taxon>
        <taxon>Viridiplantae</taxon>
        <taxon>Streptophyta</taxon>
        <taxon>Embryophyta</taxon>
        <taxon>Tracheophyta</taxon>
        <taxon>Spermatophyta</taxon>
        <taxon>Magnoliopsida</taxon>
        <taxon>eudicotyledons</taxon>
        <taxon>Gunneridae</taxon>
        <taxon>Pentapetalae</taxon>
        <taxon>rosids</taxon>
        <taxon>fabids</taxon>
        <taxon>Malpighiales</taxon>
        <taxon>Rhizophoraceae</taxon>
        <taxon>Rhizophora</taxon>
    </lineage>
</organism>
<protein>
    <submittedName>
        <fullName evidence="1">Uncharacterized protein</fullName>
    </submittedName>
</protein>
<reference evidence="1" key="1">
    <citation type="submission" date="2018-02" db="EMBL/GenBank/DDBJ databases">
        <title>Rhizophora mucronata_Transcriptome.</title>
        <authorList>
            <person name="Meera S.P."/>
            <person name="Sreeshan A."/>
            <person name="Augustine A."/>
        </authorList>
    </citation>
    <scope>NUCLEOTIDE SEQUENCE</scope>
    <source>
        <tissue evidence="1">Leaf</tissue>
    </source>
</reference>
<accession>A0A2P2PKK7</accession>